<dbReference type="Proteomes" id="UP000288102">
    <property type="component" value="Unassembled WGS sequence"/>
</dbReference>
<evidence type="ECO:0000259" key="5">
    <source>
        <dbReference type="PROSITE" id="PS50853"/>
    </source>
</evidence>
<dbReference type="InterPro" id="IPR013783">
    <property type="entry name" value="Ig-like_fold"/>
</dbReference>
<keyword evidence="7" id="KW-1185">Reference proteome</keyword>
<dbReference type="RefSeq" id="WP_127340589.1">
    <property type="nucleotide sequence ID" value="NZ_QWDM01000020.1"/>
</dbReference>
<gene>
    <name evidence="6" type="ORF">D0817_22750</name>
</gene>
<comment type="subcellular location">
    <subcellularLocation>
        <location evidence="1">Secreted</location>
    </subcellularLocation>
</comment>
<dbReference type="OrthoDB" id="9787436at2"/>
<dbReference type="GO" id="GO:0005576">
    <property type="term" value="C:extracellular region"/>
    <property type="evidence" value="ECO:0007669"/>
    <property type="project" value="UniProtKB-SubCell"/>
</dbReference>
<dbReference type="AlphaFoldDB" id="A0A434A1A7"/>
<dbReference type="Gene3D" id="2.60.40.10">
    <property type="entry name" value="Immunoglobulins"/>
    <property type="match status" value="1"/>
</dbReference>
<dbReference type="InterPro" id="IPR045175">
    <property type="entry name" value="M28_fam"/>
</dbReference>
<dbReference type="EMBL" id="QWDM01000020">
    <property type="protein sequence ID" value="RUT68148.1"/>
    <property type="molecule type" value="Genomic_DNA"/>
</dbReference>
<dbReference type="CDD" id="cd00063">
    <property type="entry name" value="FN3"/>
    <property type="match status" value="1"/>
</dbReference>
<organism evidence="6 7">
    <name type="scientific">Flavobacterium cupreum</name>
    <dbReference type="NCBI Taxonomy" id="2133766"/>
    <lineage>
        <taxon>Bacteria</taxon>
        <taxon>Pseudomonadati</taxon>
        <taxon>Bacteroidota</taxon>
        <taxon>Flavobacteriia</taxon>
        <taxon>Flavobacteriales</taxon>
        <taxon>Flavobacteriaceae</taxon>
        <taxon>Flavobacterium</taxon>
    </lineage>
</organism>
<evidence type="ECO:0000256" key="1">
    <source>
        <dbReference type="ARBA" id="ARBA00004613"/>
    </source>
</evidence>
<dbReference type="Gene3D" id="3.40.630.10">
    <property type="entry name" value="Zn peptidases"/>
    <property type="match status" value="1"/>
</dbReference>
<dbReference type="InterPro" id="IPR036116">
    <property type="entry name" value="FN3_sf"/>
</dbReference>
<dbReference type="InterPro" id="IPR003961">
    <property type="entry name" value="FN3_dom"/>
</dbReference>
<evidence type="ECO:0000256" key="2">
    <source>
        <dbReference type="ARBA" id="ARBA00022525"/>
    </source>
</evidence>
<dbReference type="InterPro" id="IPR007484">
    <property type="entry name" value="Peptidase_M28"/>
</dbReference>
<keyword evidence="2" id="KW-0964">Secreted</keyword>
<feature type="domain" description="Fibronectin type-III" evidence="5">
    <location>
        <begin position="364"/>
        <end position="449"/>
    </location>
</feature>
<reference evidence="7" key="1">
    <citation type="journal article" date="2019" name="Syst. Appl. Microbiol.">
        <title>Flavobacterium circumlabens sp. nov. and Flavobacterium cupreum sp. nov., two psychrotrophic species isolated from Antarctic environmental samples.</title>
        <authorList>
            <person name="Kralova S."/>
            <person name="Busse H.-J."/>
            <person name="Svec P."/>
            <person name="Maslanova I."/>
            <person name="Stankova E."/>
            <person name="Bartak M."/>
            <person name="Sedlacek I."/>
        </authorList>
    </citation>
    <scope>NUCLEOTIDE SEQUENCE [LARGE SCALE GENOMIC DNA]</scope>
    <source>
        <strain evidence="7">CCM 8825</strain>
    </source>
</reference>
<evidence type="ECO:0000313" key="7">
    <source>
        <dbReference type="Proteomes" id="UP000288102"/>
    </source>
</evidence>
<dbReference type="SUPFAM" id="SSF49265">
    <property type="entry name" value="Fibronectin type III"/>
    <property type="match status" value="1"/>
</dbReference>
<proteinExistence type="predicted"/>
<keyword evidence="4" id="KW-0732">Signal</keyword>
<keyword evidence="3" id="KW-0645">Protease</keyword>
<dbReference type="PROSITE" id="PS50853">
    <property type="entry name" value="FN3"/>
    <property type="match status" value="1"/>
</dbReference>
<dbReference type="PANTHER" id="PTHR12147">
    <property type="entry name" value="METALLOPEPTIDASE M28 FAMILY MEMBER"/>
    <property type="match status" value="1"/>
</dbReference>
<keyword evidence="3" id="KW-0482">Metalloprotease</keyword>
<accession>A0A434A1A7</accession>
<evidence type="ECO:0000313" key="6">
    <source>
        <dbReference type="EMBL" id="RUT68148.1"/>
    </source>
</evidence>
<dbReference type="Pfam" id="PF04389">
    <property type="entry name" value="Peptidase_M28"/>
    <property type="match status" value="1"/>
</dbReference>
<keyword evidence="6" id="KW-0378">Hydrolase</keyword>
<evidence type="ECO:0000256" key="3">
    <source>
        <dbReference type="ARBA" id="ARBA00023049"/>
    </source>
</evidence>
<dbReference type="PANTHER" id="PTHR12147:SF26">
    <property type="entry name" value="PEPTIDASE M28 DOMAIN-CONTAINING PROTEIN"/>
    <property type="match status" value="1"/>
</dbReference>
<protein>
    <submittedName>
        <fullName evidence="6">M20/M25/M40 family metallo-hydrolase</fullName>
    </submittedName>
</protein>
<comment type="caution">
    <text evidence="6">The sequence shown here is derived from an EMBL/GenBank/DDBJ whole genome shotgun (WGS) entry which is preliminary data.</text>
</comment>
<sequence>MKKTIFYSIFTFLFFTHSTSSQVAGDPEIKKMIGEIKAENLEATIHKLVSFGTRHTLSDTKSKTKGIGAAQQWVKSEFDRFALESDGRLTAAIDYFEVKADGKRIIKDSQLGNVMATLKGTDPADNRVLIISGHLDSRVSDVMNVKSEAPGANDDGSGVAAVMELAKIMSKRSFPVTIIFVAVTGEEQGLYGARHLAELAKASNWNIVAMLNNDMIGNSLSSGTNVRDNTQIRVFSETIPFLETEEEAKMRKATSRDNDSPSRLLARYIKTVTEQYVDQLKVKLVYRNDRFLRGGDHTPFSQNGFTAVRFCEMNENFNHQHQDLRTENGIQYGDLAEFMDFEYLRKNTCANLAVLANLAWSPKAPLNLGIEVKELSNSSTLAWSAPEGKAPYGYQILMRETSSSHWEKTFFVKETKAEIPYSKDNYFFAVQAVDALGHASLPVFPVPIK</sequence>
<name>A0A434A1A7_9FLAO</name>
<feature type="chain" id="PRO_5019074885" evidence="4">
    <location>
        <begin position="24"/>
        <end position="449"/>
    </location>
</feature>
<feature type="signal peptide" evidence="4">
    <location>
        <begin position="1"/>
        <end position="23"/>
    </location>
</feature>
<dbReference type="SUPFAM" id="SSF53187">
    <property type="entry name" value="Zn-dependent exopeptidases"/>
    <property type="match status" value="1"/>
</dbReference>
<dbReference type="GO" id="GO:0006508">
    <property type="term" value="P:proteolysis"/>
    <property type="evidence" value="ECO:0007669"/>
    <property type="project" value="InterPro"/>
</dbReference>
<evidence type="ECO:0000256" key="4">
    <source>
        <dbReference type="SAM" id="SignalP"/>
    </source>
</evidence>
<dbReference type="GO" id="GO:0008235">
    <property type="term" value="F:metalloexopeptidase activity"/>
    <property type="evidence" value="ECO:0007669"/>
    <property type="project" value="InterPro"/>
</dbReference>